<accession>A0AA36M569</accession>
<dbReference type="Proteomes" id="UP001176961">
    <property type="component" value="Unassembled WGS sequence"/>
</dbReference>
<reference evidence="2" key="1">
    <citation type="submission" date="2023-07" db="EMBL/GenBank/DDBJ databases">
        <authorList>
            <consortium name="CYATHOMIX"/>
        </authorList>
    </citation>
    <scope>NUCLEOTIDE SEQUENCE</scope>
    <source>
        <strain evidence="2">N/A</strain>
    </source>
</reference>
<gene>
    <name evidence="2" type="ORF">CYNAS_LOCUS11372</name>
</gene>
<evidence type="ECO:0000256" key="1">
    <source>
        <dbReference type="SAM" id="SignalP"/>
    </source>
</evidence>
<proteinExistence type="predicted"/>
<organism evidence="2 3">
    <name type="scientific">Cylicocyclus nassatus</name>
    <name type="common">Nematode worm</name>
    <dbReference type="NCBI Taxonomy" id="53992"/>
    <lineage>
        <taxon>Eukaryota</taxon>
        <taxon>Metazoa</taxon>
        <taxon>Ecdysozoa</taxon>
        <taxon>Nematoda</taxon>
        <taxon>Chromadorea</taxon>
        <taxon>Rhabditida</taxon>
        <taxon>Rhabditina</taxon>
        <taxon>Rhabditomorpha</taxon>
        <taxon>Strongyloidea</taxon>
        <taxon>Strongylidae</taxon>
        <taxon>Cylicocyclus</taxon>
    </lineage>
</organism>
<feature type="chain" id="PRO_5041453948" description="Secreted protein" evidence="1">
    <location>
        <begin position="22"/>
        <end position="71"/>
    </location>
</feature>
<evidence type="ECO:0000313" key="3">
    <source>
        <dbReference type="Proteomes" id="UP001176961"/>
    </source>
</evidence>
<dbReference type="EMBL" id="CATQJL010000223">
    <property type="protein sequence ID" value="CAJ0599389.1"/>
    <property type="molecule type" value="Genomic_DNA"/>
</dbReference>
<name>A0AA36M569_CYLNA</name>
<keyword evidence="3" id="KW-1185">Reference proteome</keyword>
<evidence type="ECO:0000313" key="2">
    <source>
        <dbReference type="EMBL" id="CAJ0599389.1"/>
    </source>
</evidence>
<comment type="caution">
    <text evidence="2">The sequence shown here is derived from an EMBL/GenBank/DDBJ whole genome shotgun (WGS) entry which is preliminary data.</text>
</comment>
<protein>
    <recommendedName>
        <fullName evidence="4">Secreted protein</fullName>
    </recommendedName>
</protein>
<evidence type="ECO:0008006" key="4">
    <source>
        <dbReference type="Google" id="ProtNLM"/>
    </source>
</evidence>
<sequence length="71" mass="8402">MLLFKTIFTAVLIALVQVAYPYSSYPRWHPPMAWPPVGKDFHIRVVTVGYPPPNQVWREVYPDRRFSSPWK</sequence>
<keyword evidence="1" id="KW-0732">Signal</keyword>
<feature type="signal peptide" evidence="1">
    <location>
        <begin position="1"/>
        <end position="21"/>
    </location>
</feature>
<dbReference type="AlphaFoldDB" id="A0AA36M569"/>